<gene>
    <name evidence="2" type="ORF">GCM10011415_15680</name>
</gene>
<dbReference type="InterPro" id="IPR014710">
    <property type="entry name" value="RmlC-like_jellyroll"/>
</dbReference>
<evidence type="ECO:0000259" key="1">
    <source>
        <dbReference type="Pfam" id="PF07883"/>
    </source>
</evidence>
<evidence type="ECO:0000313" key="3">
    <source>
        <dbReference type="Proteomes" id="UP000617145"/>
    </source>
</evidence>
<dbReference type="PANTHER" id="PTHR43698:SF1">
    <property type="entry name" value="BLL4564 PROTEIN"/>
    <property type="match status" value="1"/>
</dbReference>
<dbReference type="SUPFAM" id="SSF51182">
    <property type="entry name" value="RmlC-like cupins"/>
    <property type="match status" value="1"/>
</dbReference>
<comment type="caution">
    <text evidence="2">The sequence shown here is derived from an EMBL/GenBank/DDBJ whole genome shotgun (WGS) entry which is preliminary data.</text>
</comment>
<dbReference type="Proteomes" id="UP000617145">
    <property type="component" value="Unassembled WGS sequence"/>
</dbReference>
<feature type="domain" description="Cupin type-2" evidence="1">
    <location>
        <begin position="43"/>
        <end position="102"/>
    </location>
</feature>
<protein>
    <recommendedName>
        <fullName evidence="1">Cupin type-2 domain-containing protein</fullName>
    </recommendedName>
</protein>
<dbReference type="CDD" id="cd02233">
    <property type="entry name" value="cupin_HNL-like"/>
    <property type="match status" value="1"/>
</dbReference>
<dbReference type="EMBL" id="BMJV01000002">
    <property type="protein sequence ID" value="GGG69201.1"/>
    <property type="molecule type" value="Genomic_DNA"/>
</dbReference>
<dbReference type="Pfam" id="PF07883">
    <property type="entry name" value="Cupin_2"/>
    <property type="match status" value="1"/>
</dbReference>
<reference evidence="2" key="1">
    <citation type="journal article" date="2014" name="Int. J. Syst. Evol. Microbiol.">
        <title>Complete genome sequence of Corynebacterium casei LMG S-19264T (=DSM 44701T), isolated from a smear-ripened cheese.</title>
        <authorList>
            <consortium name="US DOE Joint Genome Institute (JGI-PGF)"/>
            <person name="Walter F."/>
            <person name="Albersmeier A."/>
            <person name="Kalinowski J."/>
            <person name="Ruckert C."/>
        </authorList>
    </citation>
    <scope>NUCLEOTIDE SEQUENCE</scope>
    <source>
        <strain evidence="2">CGMCC 1.15762</strain>
    </source>
</reference>
<organism evidence="2 3">
    <name type="scientific">Salipiger pallidus</name>
    <dbReference type="NCBI Taxonomy" id="1775170"/>
    <lineage>
        <taxon>Bacteria</taxon>
        <taxon>Pseudomonadati</taxon>
        <taxon>Pseudomonadota</taxon>
        <taxon>Alphaproteobacteria</taxon>
        <taxon>Rhodobacterales</taxon>
        <taxon>Roseobacteraceae</taxon>
        <taxon>Salipiger</taxon>
    </lineage>
</organism>
<dbReference type="InterPro" id="IPR013096">
    <property type="entry name" value="Cupin_2"/>
</dbReference>
<dbReference type="InterPro" id="IPR047263">
    <property type="entry name" value="HNL-like_cupin"/>
</dbReference>
<sequence length="129" mass="14250">MQIFPGRQEGAASQQRNATFTGDVWADPVMPTTDGNTINNVFFPPNCRTDWHTHEHGQILQVLAGEGWICREGDAAQKIRAGDTVWIPADENHWHGATADTYMIHTAISLGKSSWADKVTAEQFAEATK</sequence>
<dbReference type="Gene3D" id="2.60.120.10">
    <property type="entry name" value="Jelly Rolls"/>
    <property type="match status" value="1"/>
</dbReference>
<dbReference type="PANTHER" id="PTHR43698">
    <property type="entry name" value="RIBD C-TERMINAL DOMAIN CONTAINING PROTEIN"/>
    <property type="match status" value="1"/>
</dbReference>
<reference evidence="2" key="2">
    <citation type="submission" date="2020-09" db="EMBL/GenBank/DDBJ databases">
        <authorList>
            <person name="Sun Q."/>
            <person name="Zhou Y."/>
        </authorList>
    </citation>
    <scope>NUCLEOTIDE SEQUENCE</scope>
    <source>
        <strain evidence="2">CGMCC 1.15762</strain>
    </source>
</reference>
<dbReference type="RefSeq" id="WP_188789644.1">
    <property type="nucleotide sequence ID" value="NZ_BMJV01000002.1"/>
</dbReference>
<evidence type="ECO:0000313" key="2">
    <source>
        <dbReference type="EMBL" id="GGG69201.1"/>
    </source>
</evidence>
<dbReference type="AlphaFoldDB" id="A0A8J2ZIW7"/>
<keyword evidence="3" id="KW-1185">Reference proteome</keyword>
<dbReference type="InterPro" id="IPR011051">
    <property type="entry name" value="RmlC_Cupin_sf"/>
</dbReference>
<name>A0A8J2ZIW7_9RHOB</name>
<accession>A0A8J2ZIW7</accession>
<proteinExistence type="predicted"/>